<reference evidence="1" key="1">
    <citation type="submission" date="2018-02" db="EMBL/GenBank/DDBJ databases">
        <title>Rhizophora mucronata_Transcriptome.</title>
        <authorList>
            <person name="Meera S.P."/>
            <person name="Sreeshan A."/>
            <person name="Augustine A."/>
        </authorList>
    </citation>
    <scope>NUCLEOTIDE SEQUENCE</scope>
    <source>
        <tissue evidence="1">Leaf</tissue>
    </source>
</reference>
<evidence type="ECO:0000313" key="1">
    <source>
        <dbReference type="EMBL" id="MBX62964.1"/>
    </source>
</evidence>
<dbReference type="AlphaFoldDB" id="A0A2P2Q7N2"/>
<sequence>MALTVKIGSRSLSAIVCSILLDPNP</sequence>
<accession>A0A2P2Q7N2</accession>
<protein>
    <submittedName>
        <fullName evidence="1">Uncharacterized protein</fullName>
    </submittedName>
</protein>
<proteinExistence type="predicted"/>
<dbReference type="EMBL" id="GGEC01082480">
    <property type="protein sequence ID" value="MBX62964.1"/>
    <property type="molecule type" value="Transcribed_RNA"/>
</dbReference>
<name>A0A2P2Q7N2_RHIMU</name>
<organism evidence="1">
    <name type="scientific">Rhizophora mucronata</name>
    <name type="common">Asiatic mangrove</name>
    <dbReference type="NCBI Taxonomy" id="61149"/>
    <lineage>
        <taxon>Eukaryota</taxon>
        <taxon>Viridiplantae</taxon>
        <taxon>Streptophyta</taxon>
        <taxon>Embryophyta</taxon>
        <taxon>Tracheophyta</taxon>
        <taxon>Spermatophyta</taxon>
        <taxon>Magnoliopsida</taxon>
        <taxon>eudicotyledons</taxon>
        <taxon>Gunneridae</taxon>
        <taxon>Pentapetalae</taxon>
        <taxon>rosids</taxon>
        <taxon>fabids</taxon>
        <taxon>Malpighiales</taxon>
        <taxon>Rhizophoraceae</taxon>
        <taxon>Rhizophora</taxon>
    </lineage>
</organism>